<evidence type="ECO:0000256" key="4">
    <source>
        <dbReference type="ARBA" id="ARBA00023136"/>
    </source>
</evidence>
<proteinExistence type="predicted"/>
<dbReference type="GO" id="GO:0016020">
    <property type="term" value="C:membrane"/>
    <property type="evidence" value="ECO:0007669"/>
    <property type="project" value="UniProtKB-SubCell"/>
</dbReference>
<evidence type="ECO:0000256" key="1">
    <source>
        <dbReference type="ARBA" id="ARBA00004370"/>
    </source>
</evidence>
<dbReference type="InterPro" id="IPR050726">
    <property type="entry name" value="mGluR"/>
</dbReference>
<evidence type="ECO:0000256" key="2">
    <source>
        <dbReference type="ARBA" id="ARBA00022692"/>
    </source>
</evidence>
<dbReference type="Pfam" id="PF01094">
    <property type="entry name" value="ANF_receptor"/>
    <property type="match status" value="1"/>
</dbReference>
<dbReference type="PANTHER" id="PTHR24060">
    <property type="entry name" value="METABOTROPIC GLUTAMATE RECEPTOR"/>
    <property type="match status" value="1"/>
</dbReference>
<organism evidence="7 8">
    <name type="scientific">Candidula unifasciata</name>
    <dbReference type="NCBI Taxonomy" id="100452"/>
    <lineage>
        <taxon>Eukaryota</taxon>
        <taxon>Metazoa</taxon>
        <taxon>Spiralia</taxon>
        <taxon>Lophotrochozoa</taxon>
        <taxon>Mollusca</taxon>
        <taxon>Gastropoda</taxon>
        <taxon>Heterobranchia</taxon>
        <taxon>Euthyneura</taxon>
        <taxon>Panpulmonata</taxon>
        <taxon>Eupulmonata</taxon>
        <taxon>Stylommatophora</taxon>
        <taxon>Helicina</taxon>
        <taxon>Helicoidea</taxon>
        <taxon>Geomitridae</taxon>
        <taxon>Candidula</taxon>
    </lineage>
</organism>
<dbReference type="Gene3D" id="3.40.50.2300">
    <property type="match status" value="2"/>
</dbReference>
<keyword evidence="2" id="KW-0812">Transmembrane</keyword>
<evidence type="ECO:0000313" key="8">
    <source>
        <dbReference type="Proteomes" id="UP000678393"/>
    </source>
</evidence>
<gene>
    <name evidence="7" type="ORF">CUNI_LOCUS13782</name>
</gene>
<dbReference type="Proteomes" id="UP000678393">
    <property type="component" value="Unassembled WGS sequence"/>
</dbReference>
<dbReference type="EMBL" id="CAJHNH020002983">
    <property type="protein sequence ID" value="CAG5128224.1"/>
    <property type="molecule type" value="Genomic_DNA"/>
</dbReference>
<dbReference type="InterPro" id="IPR001828">
    <property type="entry name" value="ANF_lig-bd_rcpt"/>
</dbReference>
<evidence type="ECO:0000256" key="5">
    <source>
        <dbReference type="ARBA" id="ARBA00023180"/>
    </source>
</evidence>
<feature type="non-terminal residue" evidence="7">
    <location>
        <position position="1"/>
    </location>
</feature>
<dbReference type="SUPFAM" id="SSF53822">
    <property type="entry name" value="Periplasmic binding protein-like I"/>
    <property type="match status" value="1"/>
</dbReference>
<evidence type="ECO:0000313" key="7">
    <source>
        <dbReference type="EMBL" id="CAG5128224.1"/>
    </source>
</evidence>
<keyword evidence="8" id="KW-1185">Reference proteome</keyword>
<dbReference type="PRINTS" id="PR00593">
    <property type="entry name" value="MTABOTROPICR"/>
</dbReference>
<evidence type="ECO:0000259" key="6">
    <source>
        <dbReference type="Pfam" id="PF01094"/>
    </source>
</evidence>
<keyword evidence="5" id="KW-0325">Glycoprotein</keyword>
<reference evidence="7" key="1">
    <citation type="submission" date="2021-04" db="EMBL/GenBank/DDBJ databases">
        <authorList>
            <consortium name="Molecular Ecology Group"/>
        </authorList>
    </citation>
    <scope>NUCLEOTIDE SEQUENCE</scope>
</reference>
<dbReference type="InterPro" id="IPR000162">
    <property type="entry name" value="GPCR_3_mtglu_rcpt"/>
</dbReference>
<dbReference type="AlphaFoldDB" id="A0A8S3ZFB8"/>
<dbReference type="OrthoDB" id="425344at2759"/>
<sequence>NYGVRGMEKFTDLAKDKGVCIAVSDNVASTAEDAAFDRVLDTLLEVPNATVVVCFCEGNTVKNIFSATKRRNMEGRFLIIGSDGWGNRLDVVEDLETAAAGGISIKLFSPQLNDFTAYYEKLKPSTSSNNPWLNEFWEWKFKCSLDKTDLKGYFKFCLGNESLAGALQDSKLGFVVNAVTTMARALHNMHQDVCAGSKKLCPAMEPLDGSVFLQYLLNVSFQSYSNDSVHFDSNGDPPGRYDIMNYQPIRTPDGNLTYDY</sequence>
<feature type="non-terminal residue" evidence="7">
    <location>
        <position position="260"/>
    </location>
</feature>
<accession>A0A8S3ZFB8</accession>
<comment type="subcellular location">
    <subcellularLocation>
        <location evidence="1">Membrane</location>
    </subcellularLocation>
</comment>
<comment type="caution">
    <text evidence="7">The sequence shown here is derived from an EMBL/GenBank/DDBJ whole genome shotgun (WGS) entry which is preliminary data.</text>
</comment>
<evidence type="ECO:0000256" key="3">
    <source>
        <dbReference type="ARBA" id="ARBA00022989"/>
    </source>
</evidence>
<dbReference type="GO" id="GO:0007186">
    <property type="term" value="P:G protein-coupled receptor signaling pathway"/>
    <property type="evidence" value="ECO:0007669"/>
    <property type="project" value="InterPro"/>
</dbReference>
<keyword evidence="3" id="KW-1133">Transmembrane helix</keyword>
<dbReference type="FunFam" id="3.40.50.2300:FF:000145">
    <property type="entry name" value="Glutamate receptor, metabotropic"/>
    <property type="match status" value="1"/>
</dbReference>
<name>A0A8S3ZFB8_9EUPU</name>
<keyword evidence="4" id="KW-0472">Membrane</keyword>
<protein>
    <recommendedName>
        <fullName evidence="6">Receptor ligand binding region domain-containing protein</fullName>
    </recommendedName>
</protein>
<dbReference type="InterPro" id="IPR028082">
    <property type="entry name" value="Peripla_BP_I"/>
</dbReference>
<feature type="domain" description="Receptor ligand binding region" evidence="6">
    <location>
        <begin position="1"/>
        <end position="248"/>
    </location>
</feature>